<evidence type="ECO:0000313" key="3">
    <source>
        <dbReference type="EMBL" id="ADY57753.1"/>
    </source>
</evidence>
<feature type="compositionally biased region" description="Polar residues" evidence="1">
    <location>
        <begin position="144"/>
        <end position="155"/>
    </location>
</feature>
<feature type="domain" description="FHA" evidence="2">
    <location>
        <begin position="24"/>
        <end position="73"/>
    </location>
</feature>
<dbReference type="Pfam" id="PF16697">
    <property type="entry name" value="Yop-YscD_cpl"/>
    <property type="match status" value="1"/>
</dbReference>
<dbReference type="InterPro" id="IPR050923">
    <property type="entry name" value="Cell_Proc_Reg/RNA_Proc"/>
</dbReference>
<evidence type="ECO:0000256" key="1">
    <source>
        <dbReference type="SAM" id="MobiDB-lite"/>
    </source>
</evidence>
<dbReference type="Proteomes" id="UP000006860">
    <property type="component" value="Chromosome"/>
</dbReference>
<reference evidence="4" key="1">
    <citation type="submission" date="2011-02" db="EMBL/GenBank/DDBJ databases">
        <title>The complete genome of Planctomyces brasiliensis DSM 5305.</title>
        <authorList>
            <person name="Lucas S."/>
            <person name="Copeland A."/>
            <person name="Lapidus A."/>
            <person name="Bruce D."/>
            <person name="Goodwin L."/>
            <person name="Pitluck S."/>
            <person name="Kyrpides N."/>
            <person name="Mavromatis K."/>
            <person name="Pagani I."/>
            <person name="Ivanova N."/>
            <person name="Ovchinnikova G."/>
            <person name="Lu M."/>
            <person name="Detter J.C."/>
            <person name="Han C."/>
            <person name="Land M."/>
            <person name="Hauser L."/>
            <person name="Markowitz V."/>
            <person name="Cheng J.-F."/>
            <person name="Hugenholtz P."/>
            <person name="Woyke T."/>
            <person name="Wu D."/>
            <person name="Tindall B."/>
            <person name="Pomrenke H.G."/>
            <person name="Brambilla E."/>
            <person name="Klenk H.-P."/>
            <person name="Eisen J.A."/>
        </authorList>
    </citation>
    <scope>NUCLEOTIDE SEQUENCE [LARGE SCALE GENOMIC DNA]</scope>
    <source>
        <strain evidence="4">ATCC 49424 / DSM 5305 / JCM 21570 / IAM 15109 / NBRC 103401 / IFAM 1448</strain>
    </source>
</reference>
<dbReference type="Gene3D" id="2.60.200.20">
    <property type="match status" value="1"/>
</dbReference>
<dbReference type="EMBL" id="CP002546">
    <property type="protein sequence ID" value="ADY57753.1"/>
    <property type="molecule type" value="Genomic_DNA"/>
</dbReference>
<dbReference type="InterPro" id="IPR008984">
    <property type="entry name" value="SMAD_FHA_dom_sf"/>
</dbReference>
<organism evidence="3 4">
    <name type="scientific">Rubinisphaera brasiliensis (strain ATCC 49424 / DSM 5305 / JCM 21570 / IAM 15109 / NBRC 103401 / IFAM 1448)</name>
    <name type="common">Planctomyces brasiliensis</name>
    <dbReference type="NCBI Taxonomy" id="756272"/>
    <lineage>
        <taxon>Bacteria</taxon>
        <taxon>Pseudomonadati</taxon>
        <taxon>Planctomycetota</taxon>
        <taxon>Planctomycetia</taxon>
        <taxon>Planctomycetales</taxon>
        <taxon>Planctomycetaceae</taxon>
        <taxon>Rubinisphaera</taxon>
    </lineage>
</organism>
<dbReference type="OrthoDB" id="249606at2"/>
<keyword evidence="4" id="KW-1185">Reference proteome</keyword>
<dbReference type="eggNOG" id="COG1716">
    <property type="taxonomic scope" value="Bacteria"/>
</dbReference>
<protein>
    <submittedName>
        <fullName evidence="3">FHA domain containing protein</fullName>
    </submittedName>
</protein>
<dbReference type="PROSITE" id="PS50006">
    <property type="entry name" value="FHA_DOMAIN"/>
    <property type="match status" value="1"/>
</dbReference>
<feature type="region of interest" description="Disordered" evidence="1">
    <location>
        <begin position="96"/>
        <end position="177"/>
    </location>
</feature>
<dbReference type="HOGENOM" id="CLU_1401542_0_0_0"/>
<dbReference type="SMART" id="SM00240">
    <property type="entry name" value="FHA"/>
    <property type="match status" value="1"/>
</dbReference>
<dbReference type="PANTHER" id="PTHR23308">
    <property type="entry name" value="NUCLEAR INHIBITOR OF PROTEIN PHOSPHATASE-1"/>
    <property type="match status" value="1"/>
</dbReference>
<evidence type="ECO:0000313" key="4">
    <source>
        <dbReference type="Proteomes" id="UP000006860"/>
    </source>
</evidence>
<dbReference type="RefSeq" id="WP_013626497.1">
    <property type="nucleotide sequence ID" value="NC_015174.1"/>
</dbReference>
<dbReference type="SUPFAM" id="SSF49879">
    <property type="entry name" value="SMAD/FHA domain"/>
    <property type="match status" value="1"/>
</dbReference>
<dbReference type="InterPro" id="IPR000253">
    <property type="entry name" value="FHA_dom"/>
</dbReference>
<feature type="compositionally biased region" description="Acidic residues" evidence="1">
    <location>
        <begin position="122"/>
        <end position="139"/>
    </location>
</feature>
<dbReference type="CDD" id="cd00060">
    <property type="entry name" value="FHA"/>
    <property type="match status" value="1"/>
</dbReference>
<dbReference type="KEGG" id="pbs:Plabr_0123"/>
<sequence length="194" mass="21485">MKKTFLILTGKHKGKTLSLPEKGLTIGRDPAADLRINSVEVSRLHCQLLVRDDQVVLKDLGSRNGTFLNGEAIFSEAEMNPGDTLHVGAVVFELQGKKKSDEGRPRKVRKPPAARAAPPTASDEDVIDWLAEEEEEPFEDHDTTIVTNSEAQSMGMSDESPLRPRMNNFQLKPVDPGTHAAEAAEVIKKYWSER</sequence>
<gene>
    <name evidence="3" type="ordered locus">Plabr_0123</name>
</gene>
<name>F0SMJ1_RUBBR</name>
<accession>F0SMJ1</accession>
<dbReference type="AlphaFoldDB" id="F0SMJ1"/>
<feature type="compositionally biased region" description="Basic and acidic residues" evidence="1">
    <location>
        <begin position="96"/>
        <end position="105"/>
    </location>
</feature>
<evidence type="ECO:0000259" key="2">
    <source>
        <dbReference type="PROSITE" id="PS50006"/>
    </source>
</evidence>
<proteinExistence type="predicted"/>
<dbReference type="InterPro" id="IPR032030">
    <property type="entry name" value="YscD_cytoplasmic_dom"/>
</dbReference>
<dbReference type="STRING" id="756272.Plabr_0123"/>